<dbReference type="GO" id="GO:0005834">
    <property type="term" value="C:heterotrimeric G-protein complex"/>
    <property type="evidence" value="ECO:0007669"/>
    <property type="project" value="TreeGrafter"/>
</dbReference>
<dbReference type="GO" id="GO:0001664">
    <property type="term" value="F:G protein-coupled receptor binding"/>
    <property type="evidence" value="ECO:0007669"/>
    <property type="project" value="TreeGrafter"/>
</dbReference>
<dbReference type="InterPro" id="IPR027417">
    <property type="entry name" value="P-loop_NTPase"/>
</dbReference>
<dbReference type="STRING" id="765440.A0A0C3F985"/>
<dbReference type="PRINTS" id="PR00318">
    <property type="entry name" value="GPROTEINA"/>
</dbReference>
<dbReference type="InParanoid" id="A0A0C3F985"/>
<protein>
    <submittedName>
        <fullName evidence="8">Uncharacterized protein</fullName>
    </submittedName>
</protein>
<dbReference type="FunFam" id="3.40.50.300:FF:000720">
    <property type="entry name" value="Guanine nucleotide-binding protein G(k) subunit alpha"/>
    <property type="match status" value="1"/>
</dbReference>
<proteinExistence type="predicted"/>
<evidence type="ECO:0000256" key="1">
    <source>
        <dbReference type="ARBA" id="ARBA00022723"/>
    </source>
</evidence>
<evidence type="ECO:0000256" key="6">
    <source>
        <dbReference type="PIRSR" id="PIRSR601019-1"/>
    </source>
</evidence>
<gene>
    <name evidence="8" type="ORF">PILCRDRAFT_797459</name>
</gene>
<dbReference type="GO" id="GO:0031683">
    <property type="term" value="F:G-protein beta/gamma-subunit complex binding"/>
    <property type="evidence" value="ECO:0007669"/>
    <property type="project" value="InterPro"/>
</dbReference>
<dbReference type="GO" id="GO:0003924">
    <property type="term" value="F:GTPase activity"/>
    <property type="evidence" value="ECO:0007669"/>
    <property type="project" value="InterPro"/>
</dbReference>
<keyword evidence="9" id="KW-1185">Reference proteome</keyword>
<keyword evidence="4 6" id="KW-0342">GTP-binding</keyword>
<dbReference type="GO" id="GO:0046872">
    <property type="term" value="F:metal ion binding"/>
    <property type="evidence" value="ECO:0007669"/>
    <property type="project" value="UniProtKB-KW"/>
</dbReference>
<dbReference type="PANTHER" id="PTHR10218">
    <property type="entry name" value="GTP-BINDING PROTEIN ALPHA SUBUNIT"/>
    <property type="match status" value="1"/>
</dbReference>
<keyword evidence="3 7" id="KW-0460">Magnesium</keyword>
<dbReference type="GO" id="GO:0007189">
    <property type="term" value="P:adenylate cyclase-activating G protein-coupled receptor signaling pathway"/>
    <property type="evidence" value="ECO:0007669"/>
    <property type="project" value="TreeGrafter"/>
</dbReference>
<dbReference type="GO" id="GO:0005737">
    <property type="term" value="C:cytoplasm"/>
    <property type="evidence" value="ECO:0007669"/>
    <property type="project" value="TreeGrafter"/>
</dbReference>
<reference evidence="9" key="2">
    <citation type="submission" date="2015-01" db="EMBL/GenBank/DDBJ databases">
        <title>Evolutionary Origins and Diversification of the Mycorrhizal Mutualists.</title>
        <authorList>
            <consortium name="DOE Joint Genome Institute"/>
            <consortium name="Mycorrhizal Genomics Consortium"/>
            <person name="Kohler A."/>
            <person name="Kuo A."/>
            <person name="Nagy L.G."/>
            <person name="Floudas D."/>
            <person name="Copeland A."/>
            <person name="Barry K.W."/>
            <person name="Cichocki N."/>
            <person name="Veneault-Fourrey C."/>
            <person name="LaButti K."/>
            <person name="Lindquist E.A."/>
            <person name="Lipzen A."/>
            <person name="Lundell T."/>
            <person name="Morin E."/>
            <person name="Murat C."/>
            <person name="Riley R."/>
            <person name="Ohm R."/>
            <person name="Sun H."/>
            <person name="Tunlid A."/>
            <person name="Henrissat B."/>
            <person name="Grigoriev I.V."/>
            <person name="Hibbett D.S."/>
            <person name="Martin F."/>
        </authorList>
    </citation>
    <scope>NUCLEOTIDE SEQUENCE [LARGE SCALE GENOMIC DNA]</scope>
    <source>
        <strain evidence="9">F 1598</strain>
    </source>
</reference>
<dbReference type="SUPFAM" id="SSF47895">
    <property type="entry name" value="Transducin (alpha subunit), insertion domain"/>
    <property type="match status" value="1"/>
</dbReference>
<dbReference type="PROSITE" id="PS51882">
    <property type="entry name" value="G_ALPHA"/>
    <property type="match status" value="1"/>
</dbReference>
<dbReference type="GO" id="GO:0005525">
    <property type="term" value="F:GTP binding"/>
    <property type="evidence" value="ECO:0007669"/>
    <property type="project" value="UniProtKB-KW"/>
</dbReference>
<dbReference type="SMART" id="SM00275">
    <property type="entry name" value="G_alpha"/>
    <property type="match status" value="1"/>
</dbReference>
<dbReference type="PANTHER" id="PTHR10218:SF369">
    <property type="entry name" value="GUANINE NUCLEOTIDE-BINDING PROTEIN ALPHA-2 SUBUNIT"/>
    <property type="match status" value="1"/>
</dbReference>
<dbReference type="Pfam" id="PF00503">
    <property type="entry name" value="G-alpha"/>
    <property type="match status" value="1"/>
</dbReference>
<evidence type="ECO:0000256" key="7">
    <source>
        <dbReference type="PIRSR" id="PIRSR601019-2"/>
    </source>
</evidence>
<dbReference type="Gene3D" id="1.10.400.10">
    <property type="entry name" value="GI Alpha 1, domain 2-like"/>
    <property type="match status" value="1"/>
</dbReference>
<evidence type="ECO:0000313" key="8">
    <source>
        <dbReference type="EMBL" id="KIM76509.1"/>
    </source>
</evidence>
<keyword evidence="5" id="KW-0807">Transducer</keyword>
<evidence type="ECO:0000256" key="2">
    <source>
        <dbReference type="ARBA" id="ARBA00022741"/>
    </source>
</evidence>
<feature type="binding site" evidence="6">
    <location>
        <begin position="54"/>
        <end position="55"/>
    </location>
    <ligand>
        <name>GTP</name>
        <dbReference type="ChEBI" id="CHEBI:37565"/>
    </ligand>
</feature>
<evidence type="ECO:0000313" key="9">
    <source>
        <dbReference type="Proteomes" id="UP000054166"/>
    </source>
</evidence>
<dbReference type="EMBL" id="KN833034">
    <property type="protein sequence ID" value="KIM76509.1"/>
    <property type="molecule type" value="Genomic_DNA"/>
</dbReference>
<evidence type="ECO:0000256" key="5">
    <source>
        <dbReference type="ARBA" id="ARBA00023224"/>
    </source>
</evidence>
<name>A0A0C3F985_PILCF</name>
<feature type="binding site" evidence="6">
    <location>
        <begin position="166"/>
        <end position="169"/>
    </location>
    <ligand>
        <name>GTP</name>
        <dbReference type="ChEBI" id="CHEBI:37565"/>
    </ligand>
</feature>
<evidence type="ECO:0000256" key="3">
    <source>
        <dbReference type="ARBA" id="ARBA00022842"/>
    </source>
</evidence>
<sequence length="215" mass="24988">MKKIVIDCETLSNRVDSLFCFMFDPEMTSLIHQLWQDPIILKVMDLSSEFYLSDSASYFFDEALRIGEQDYVPTETDVLCARQKSTGITETHFNIGQLSIHMFDVGSQPLERKKWINCFERIIFCTALSKYNQVLLEESMAESLVVFESVTNSCWFLCMSKILLRNKIDIFKSKLLKVCLCHFIGPLEKYFSEYTARPDINQQGCKVYLMVFHAS</sequence>
<evidence type="ECO:0000256" key="4">
    <source>
        <dbReference type="ARBA" id="ARBA00023134"/>
    </source>
</evidence>
<dbReference type="InterPro" id="IPR001019">
    <property type="entry name" value="Gprotein_alpha_su"/>
</dbReference>
<organism evidence="8 9">
    <name type="scientific">Piloderma croceum (strain F 1598)</name>
    <dbReference type="NCBI Taxonomy" id="765440"/>
    <lineage>
        <taxon>Eukaryota</taxon>
        <taxon>Fungi</taxon>
        <taxon>Dikarya</taxon>
        <taxon>Basidiomycota</taxon>
        <taxon>Agaricomycotina</taxon>
        <taxon>Agaricomycetes</taxon>
        <taxon>Agaricomycetidae</taxon>
        <taxon>Atheliales</taxon>
        <taxon>Atheliaceae</taxon>
        <taxon>Piloderma</taxon>
    </lineage>
</organism>
<accession>A0A0C3F985</accession>
<keyword evidence="1 7" id="KW-0479">Metal-binding</keyword>
<feature type="binding site" evidence="6">
    <location>
        <begin position="104"/>
        <end position="108"/>
    </location>
    <ligand>
        <name>GTP</name>
        <dbReference type="ChEBI" id="CHEBI:37565"/>
    </ligand>
</feature>
<dbReference type="HOGENOM" id="CLU_1283694_0_0_1"/>
<reference evidence="8 9" key="1">
    <citation type="submission" date="2014-04" db="EMBL/GenBank/DDBJ databases">
        <authorList>
            <consortium name="DOE Joint Genome Institute"/>
            <person name="Kuo A."/>
            <person name="Tarkka M."/>
            <person name="Buscot F."/>
            <person name="Kohler A."/>
            <person name="Nagy L.G."/>
            <person name="Floudas D."/>
            <person name="Copeland A."/>
            <person name="Barry K.W."/>
            <person name="Cichocki N."/>
            <person name="Veneault-Fourrey C."/>
            <person name="LaButti K."/>
            <person name="Lindquist E.A."/>
            <person name="Lipzen A."/>
            <person name="Lundell T."/>
            <person name="Morin E."/>
            <person name="Murat C."/>
            <person name="Sun H."/>
            <person name="Tunlid A."/>
            <person name="Henrissat B."/>
            <person name="Grigoriev I.V."/>
            <person name="Hibbett D.S."/>
            <person name="Martin F."/>
            <person name="Nordberg H.P."/>
            <person name="Cantor M.N."/>
            <person name="Hua S.X."/>
        </authorList>
    </citation>
    <scope>NUCLEOTIDE SEQUENCE [LARGE SCALE GENOMIC DNA]</scope>
    <source>
        <strain evidence="8 9">F 1598</strain>
    </source>
</reference>
<feature type="binding site" evidence="7">
    <location>
        <position position="85"/>
    </location>
    <ligand>
        <name>Mg(2+)</name>
        <dbReference type="ChEBI" id="CHEBI:18420"/>
    </ligand>
</feature>
<dbReference type="SUPFAM" id="SSF52540">
    <property type="entry name" value="P-loop containing nucleoside triphosphate hydrolases"/>
    <property type="match status" value="1"/>
</dbReference>
<dbReference type="OrthoDB" id="5817230at2759"/>
<keyword evidence="2 6" id="KW-0547">Nucleotide-binding</keyword>
<dbReference type="AlphaFoldDB" id="A0A0C3F985"/>
<dbReference type="Gene3D" id="3.40.50.300">
    <property type="entry name" value="P-loop containing nucleotide triphosphate hydrolases"/>
    <property type="match status" value="1"/>
</dbReference>
<dbReference type="InterPro" id="IPR011025">
    <property type="entry name" value="GproteinA_insert"/>
</dbReference>
<dbReference type="Proteomes" id="UP000054166">
    <property type="component" value="Unassembled WGS sequence"/>
</dbReference>